<dbReference type="RefSeq" id="WP_183405074.1">
    <property type="nucleotide sequence ID" value="NZ_JACHGG010000007.1"/>
</dbReference>
<keyword evidence="1" id="KW-0472">Membrane</keyword>
<gene>
    <name evidence="4" type="ORF">HNQ93_003791</name>
</gene>
<dbReference type="EMBL" id="JACHGG010000007">
    <property type="protein sequence ID" value="MBB6060915.1"/>
    <property type="molecule type" value="Genomic_DNA"/>
</dbReference>
<dbReference type="Pfam" id="PF00691">
    <property type="entry name" value="OmpA"/>
    <property type="match status" value="1"/>
</dbReference>
<evidence type="ECO:0000259" key="3">
    <source>
        <dbReference type="PROSITE" id="PS51123"/>
    </source>
</evidence>
<dbReference type="PROSITE" id="PS51123">
    <property type="entry name" value="OMPA_2"/>
    <property type="match status" value="1"/>
</dbReference>
<dbReference type="PANTHER" id="PTHR30329">
    <property type="entry name" value="STATOR ELEMENT OF FLAGELLAR MOTOR COMPLEX"/>
    <property type="match status" value="1"/>
</dbReference>
<dbReference type="InterPro" id="IPR036737">
    <property type="entry name" value="OmpA-like_sf"/>
</dbReference>
<feature type="compositionally biased region" description="Low complexity" evidence="2">
    <location>
        <begin position="168"/>
        <end position="183"/>
    </location>
</feature>
<proteinExistence type="predicted"/>
<sequence length="523" mass="54847">MHQDQTLEALVQSALAGPVLGALGAAVQAEGPALQQAAAQLLKLVIPAFAGRSQQPGGAEALWNWLEGVPTPTWQVVLSADGAAGWRGRGVTLLEALLGPSYASRTAFISQRSGLPQEAMPRLVDVVVVATLGVLREQASARQLNAASLSQWLQSQPGAVPQLPPSPRAASAPDAAALPPGASRPSLRSAWRVMRRQAAAPQNWVLLLLPAVALGFGIGRLNSSPAVASGPAAAAVAPAPGLQPALLPTPRAGEALPAAPAKYVDLPAAAAPPPPATPGAYAVGPHHFLDYPAAPGQPVLLLLGDGTSQRVTTHSTEYQLYRLLAGTSQAAQALGPDSRWIPVDRAYFQAGQATLPAAARQQLQSLASILRAFPRARFQVKGYSDSLDGYHAPPRLSESRAWAAVQTLREFGIANNRLQVRASEVRPELSSATDEAGNSYQPYLSLQFVGNLPAGVLAPTGSTGAGKAAAAGAAAQAARLRKARRTTATTRLRHFRPRKQRPTKARLWFRRLGHRLRGHRAGR</sequence>
<evidence type="ECO:0000313" key="5">
    <source>
        <dbReference type="Proteomes" id="UP000532746"/>
    </source>
</evidence>
<dbReference type="AlphaFoldDB" id="A0A7W9T4T0"/>
<evidence type="ECO:0000256" key="1">
    <source>
        <dbReference type="PROSITE-ProRule" id="PRU00473"/>
    </source>
</evidence>
<dbReference type="InterPro" id="IPR050330">
    <property type="entry name" value="Bact_OuterMem_StrucFunc"/>
</dbReference>
<name>A0A7W9T4T0_9BACT</name>
<organism evidence="4 5">
    <name type="scientific">Hymenobacter luteus</name>
    <dbReference type="NCBI Taxonomy" id="1411122"/>
    <lineage>
        <taxon>Bacteria</taxon>
        <taxon>Pseudomonadati</taxon>
        <taxon>Bacteroidota</taxon>
        <taxon>Cytophagia</taxon>
        <taxon>Cytophagales</taxon>
        <taxon>Hymenobacteraceae</taxon>
        <taxon>Hymenobacter</taxon>
    </lineage>
</organism>
<dbReference type="SUPFAM" id="SSF103088">
    <property type="entry name" value="OmpA-like"/>
    <property type="match status" value="1"/>
</dbReference>
<evidence type="ECO:0000256" key="2">
    <source>
        <dbReference type="SAM" id="MobiDB-lite"/>
    </source>
</evidence>
<evidence type="ECO:0000313" key="4">
    <source>
        <dbReference type="EMBL" id="MBB6060915.1"/>
    </source>
</evidence>
<keyword evidence="5" id="KW-1185">Reference proteome</keyword>
<accession>A0A7W9T4T0</accession>
<feature type="domain" description="OmpA-like" evidence="3">
    <location>
        <begin position="335"/>
        <end position="494"/>
    </location>
</feature>
<dbReference type="GO" id="GO:0016020">
    <property type="term" value="C:membrane"/>
    <property type="evidence" value="ECO:0007669"/>
    <property type="project" value="UniProtKB-UniRule"/>
</dbReference>
<reference evidence="4 5" key="1">
    <citation type="submission" date="2020-08" db="EMBL/GenBank/DDBJ databases">
        <title>Genomic Encyclopedia of Type Strains, Phase IV (KMG-IV): sequencing the most valuable type-strain genomes for metagenomic binning, comparative biology and taxonomic classification.</title>
        <authorList>
            <person name="Goeker M."/>
        </authorList>
    </citation>
    <scope>NUCLEOTIDE SEQUENCE [LARGE SCALE GENOMIC DNA]</scope>
    <source>
        <strain evidence="4 5">DSM 26718</strain>
    </source>
</reference>
<comment type="caution">
    <text evidence="4">The sequence shown here is derived from an EMBL/GenBank/DDBJ whole genome shotgun (WGS) entry which is preliminary data.</text>
</comment>
<feature type="region of interest" description="Disordered" evidence="2">
    <location>
        <begin position="156"/>
        <end position="183"/>
    </location>
</feature>
<dbReference type="Gene3D" id="3.30.1330.60">
    <property type="entry name" value="OmpA-like domain"/>
    <property type="match status" value="1"/>
</dbReference>
<dbReference type="InterPro" id="IPR006665">
    <property type="entry name" value="OmpA-like"/>
</dbReference>
<dbReference type="Proteomes" id="UP000532746">
    <property type="component" value="Unassembled WGS sequence"/>
</dbReference>
<protein>
    <submittedName>
        <fullName evidence="4">Outer membrane protein OmpA-like peptidoglycan-associated protein</fullName>
    </submittedName>
</protein>
<dbReference type="PANTHER" id="PTHR30329:SF21">
    <property type="entry name" value="LIPOPROTEIN YIAD-RELATED"/>
    <property type="match status" value="1"/>
</dbReference>